<dbReference type="RefSeq" id="WP_147158256.1">
    <property type="nucleotide sequence ID" value="NZ_BJYR01000005.1"/>
</dbReference>
<dbReference type="Gene3D" id="3.40.50.2000">
    <property type="entry name" value="Glycogen Phosphorylase B"/>
    <property type="match status" value="2"/>
</dbReference>
<organism evidence="1 2">
    <name type="scientific">Novosphingobium sediminis</name>
    <dbReference type="NCBI Taxonomy" id="707214"/>
    <lineage>
        <taxon>Bacteria</taxon>
        <taxon>Pseudomonadati</taxon>
        <taxon>Pseudomonadota</taxon>
        <taxon>Alphaproteobacteria</taxon>
        <taxon>Sphingomonadales</taxon>
        <taxon>Sphingomonadaceae</taxon>
        <taxon>Novosphingobium</taxon>
    </lineage>
</organism>
<name>A0A512AGN5_9SPHN</name>
<sequence>MSEVLFLAHRVPFPPDRGDKIRSNHLLRRIAELAPVHVGALADDAADLAQEGELAAIAASRCIVRRSAPLPLAALAALGQGLPVSLAAFSSAKLQRWVNQVLQTRPISAIFVFSGQMAQYVPPEFRGRVVMDFVDVDSAKFEAYAQTGALPRRLLYAREARLLRRFEEATARRATTSLFVSSEERALFESRLSGAARPDVRALGNGIDTQLFDPATVEPAPELAGDGPSIVFTGQMDYPPNITAVELFAHEVMPLIRQAHPQARFAIVGRAPTPAVRALGGLNGTLVTGAVPDVRPWLAGADIVTAPLLIARGVQNKVLEAMAMARPVLLTPAAATGIGGTDSEHFALAEAPLALAGRALALLADPAAAQSMGTAARRFVVDECGWDRVLEPLCALIGAQSDAA</sequence>
<dbReference type="EMBL" id="BJYR01000005">
    <property type="protein sequence ID" value="GEN98877.1"/>
    <property type="molecule type" value="Genomic_DNA"/>
</dbReference>
<dbReference type="InterPro" id="IPR017521">
    <property type="entry name" value="Sugar_tfrase_PEP-CTERM_Stp1"/>
</dbReference>
<keyword evidence="1" id="KW-0808">Transferase</keyword>
<gene>
    <name evidence="1" type="ORF">NSE01_07100</name>
</gene>
<dbReference type="Pfam" id="PF13692">
    <property type="entry name" value="Glyco_trans_1_4"/>
    <property type="match status" value="1"/>
</dbReference>
<proteinExistence type="predicted"/>
<dbReference type="Proteomes" id="UP000321464">
    <property type="component" value="Unassembled WGS sequence"/>
</dbReference>
<reference evidence="1 2" key="1">
    <citation type="submission" date="2019-07" db="EMBL/GenBank/DDBJ databases">
        <title>Whole genome shotgun sequence of Novosphingobium sediminis NBRC 106119.</title>
        <authorList>
            <person name="Hosoyama A."/>
            <person name="Uohara A."/>
            <person name="Ohji S."/>
            <person name="Ichikawa N."/>
        </authorList>
    </citation>
    <scope>NUCLEOTIDE SEQUENCE [LARGE SCALE GENOMIC DNA]</scope>
    <source>
        <strain evidence="1 2">NBRC 106119</strain>
    </source>
</reference>
<dbReference type="OrthoDB" id="9807209at2"/>
<protein>
    <submittedName>
        <fullName evidence="1">Glycosyl transferase</fullName>
    </submittedName>
</protein>
<evidence type="ECO:0000313" key="1">
    <source>
        <dbReference type="EMBL" id="GEN98877.1"/>
    </source>
</evidence>
<accession>A0A512AGN5</accession>
<dbReference type="AlphaFoldDB" id="A0A512AGN5"/>
<dbReference type="NCBIfam" id="TIGR03087">
    <property type="entry name" value="stp1"/>
    <property type="match status" value="1"/>
</dbReference>
<comment type="caution">
    <text evidence="1">The sequence shown here is derived from an EMBL/GenBank/DDBJ whole genome shotgun (WGS) entry which is preliminary data.</text>
</comment>
<keyword evidence="2" id="KW-1185">Reference proteome</keyword>
<dbReference type="SUPFAM" id="SSF53756">
    <property type="entry name" value="UDP-Glycosyltransferase/glycogen phosphorylase"/>
    <property type="match status" value="1"/>
</dbReference>
<dbReference type="PANTHER" id="PTHR12526:SF600">
    <property type="entry name" value="GLYCOSYL TRANSFERASE GROUP 1"/>
    <property type="match status" value="1"/>
</dbReference>
<dbReference type="GO" id="GO:0016757">
    <property type="term" value="F:glycosyltransferase activity"/>
    <property type="evidence" value="ECO:0007669"/>
    <property type="project" value="TreeGrafter"/>
</dbReference>
<dbReference type="PANTHER" id="PTHR12526">
    <property type="entry name" value="GLYCOSYLTRANSFERASE"/>
    <property type="match status" value="1"/>
</dbReference>
<evidence type="ECO:0000313" key="2">
    <source>
        <dbReference type="Proteomes" id="UP000321464"/>
    </source>
</evidence>